<keyword evidence="5 8" id="KW-0812">Transmembrane</keyword>
<protein>
    <recommendedName>
        <fullName evidence="11">Sulphur transport domain-containing protein</fullName>
    </recommendedName>
</protein>
<evidence type="ECO:0000256" key="4">
    <source>
        <dbReference type="ARBA" id="ARBA00022519"/>
    </source>
</evidence>
<dbReference type="EMBL" id="CP043875">
    <property type="protein sequence ID" value="WOF16387.1"/>
    <property type="molecule type" value="Genomic_DNA"/>
</dbReference>
<evidence type="ECO:0000256" key="2">
    <source>
        <dbReference type="ARBA" id="ARBA00022448"/>
    </source>
</evidence>
<dbReference type="RefSeq" id="WP_317135801.1">
    <property type="nucleotide sequence ID" value="NZ_CP043875.1"/>
</dbReference>
<keyword evidence="3" id="KW-1003">Cell membrane</keyword>
<dbReference type="Proteomes" id="UP001301797">
    <property type="component" value="Chromosome"/>
</dbReference>
<reference evidence="9 10" key="1">
    <citation type="submission" date="2019-09" db="EMBL/GenBank/DDBJ databases">
        <title>The complete genome of Methanoplanus sp. FWC-SCC4.</title>
        <authorList>
            <person name="Chen S.-C."/>
            <person name="Zhou Y.-Z."/>
            <person name="Lai M.-C."/>
        </authorList>
    </citation>
    <scope>NUCLEOTIDE SEQUENCE [LARGE SCALE GENOMIC DNA]</scope>
    <source>
        <strain evidence="9 10">FWC-SCC4</strain>
    </source>
</reference>
<dbReference type="GeneID" id="85229809"/>
<dbReference type="PANTHER" id="PTHR30574:SF1">
    <property type="entry name" value="SULPHUR TRANSPORT DOMAIN-CONTAINING PROTEIN"/>
    <property type="match status" value="1"/>
</dbReference>
<evidence type="ECO:0000313" key="9">
    <source>
        <dbReference type="EMBL" id="WOF16387.1"/>
    </source>
</evidence>
<name>A0AA97FC82_9EURY</name>
<organism evidence="9 10">
    <name type="scientific">Methanochimaera problematica</name>
    <dbReference type="NCBI Taxonomy" id="2609417"/>
    <lineage>
        <taxon>Archaea</taxon>
        <taxon>Methanobacteriati</taxon>
        <taxon>Methanobacteriota</taxon>
        <taxon>Stenosarchaea group</taxon>
        <taxon>Methanomicrobia</taxon>
        <taxon>Methanomicrobiales</taxon>
        <taxon>Methanomicrobiaceae</taxon>
        <taxon>Methanochimaera</taxon>
    </lineage>
</organism>
<feature type="transmembrane region" description="Helical" evidence="8">
    <location>
        <begin position="103"/>
        <end position="125"/>
    </location>
</feature>
<accession>A0AA97FC82</accession>
<evidence type="ECO:0008006" key="11">
    <source>
        <dbReference type="Google" id="ProtNLM"/>
    </source>
</evidence>
<keyword evidence="10" id="KW-1185">Reference proteome</keyword>
<feature type="transmembrane region" description="Helical" evidence="8">
    <location>
        <begin position="6"/>
        <end position="27"/>
    </location>
</feature>
<dbReference type="InterPro" id="IPR007272">
    <property type="entry name" value="Sulf_transp_TsuA/YedE"/>
</dbReference>
<dbReference type="GO" id="GO:0005886">
    <property type="term" value="C:plasma membrane"/>
    <property type="evidence" value="ECO:0007669"/>
    <property type="project" value="UniProtKB-SubCell"/>
</dbReference>
<evidence type="ECO:0000256" key="6">
    <source>
        <dbReference type="ARBA" id="ARBA00022989"/>
    </source>
</evidence>
<feature type="transmembrane region" description="Helical" evidence="8">
    <location>
        <begin position="137"/>
        <end position="165"/>
    </location>
</feature>
<keyword evidence="2" id="KW-0813">Transport</keyword>
<keyword evidence="7 8" id="KW-0472">Membrane</keyword>
<evidence type="ECO:0000256" key="5">
    <source>
        <dbReference type="ARBA" id="ARBA00022692"/>
    </source>
</evidence>
<sequence length="166" mass="18020">MNWIPYIAGAGIGVLSWFAFLVSNKAIGCSTAYTRTFGMLESLISGNHVEENPYYQKFKPEIDWEWMLVLGIFFGSFATAIITGGFALSWVPGLFEEKFGYDPILRLIFALVGGILMGIGSRWAGGCTSGHGISGTLQLAVSGWIAVIVFFISGITAAMLLYGVIW</sequence>
<evidence type="ECO:0000313" key="10">
    <source>
        <dbReference type="Proteomes" id="UP001301797"/>
    </source>
</evidence>
<evidence type="ECO:0000256" key="7">
    <source>
        <dbReference type="ARBA" id="ARBA00023136"/>
    </source>
</evidence>
<dbReference type="Pfam" id="PF04143">
    <property type="entry name" value="Sulf_transp"/>
    <property type="match status" value="1"/>
</dbReference>
<keyword evidence="4" id="KW-0997">Cell inner membrane</keyword>
<feature type="transmembrane region" description="Helical" evidence="8">
    <location>
        <begin position="66"/>
        <end position="91"/>
    </location>
</feature>
<dbReference type="KEGG" id="mefw:F1737_06535"/>
<keyword evidence="6 8" id="KW-1133">Transmembrane helix</keyword>
<comment type="subcellular location">
    <subcellularLocation>
        <location evidence="1">Cell inner membrane</location>
        <topology evidence="1">Multi-pass membrane protein</topology>
    </subcellularLocation>
</comment>
<dbReference type="AlphaFoldDB" id="A0AA97FC82"/>
<evidence type="ECO:0000256" key="8">
    <source>
        <dbReference type="SAM" id="Phobius"/>
    </source>
</evidence>
<dbReference type="PANTHER" id="PTHR30574">
    <property type="entry name" value="INNER MEMBRANE PROTEIN YEDE"/>
    <property type="match status" value="1"/>
</dbReference>
<gene>
    <name evidence="9" type="ORF">F1737_06535</name>
</gene>
<evidence type="ECO:0000256" key="1">
    <source>
        <dbReference type="ARBA" id="ARBA00004429"/>
    </source>
</evidence>
<evidence type="ECO:0000256" key="3">
    <source>
        <dbReference type="ARBA" id="ARBA00022475"/>
    </source>
</evidence>
<proteinExistence type="predicted"/>